<dbReference type="RefSeq" id="XP_040772804.1">
    <property type="nucleotide sequence ID" value="XM_040919843.1"/>
</dbReference>
<keyword evidence="3" id="KW-1185">Reference proteome</keyword>
<protein>
    <submittedName>
        <fullName evidence="2">Uncharacterized protein</fullName>
    </submittedName>
</protein>
<proteinExistence type="predicted"/>
<evidence type="ECO:0000313" key="2">
    <source>
        <dbReference type="EMBL" id="KAF3761825.1"/>
    </source>
</evidence>
<gene>
    <name evidence="2" type="ORF">M406DRAFT_324243</name>
</gene>
<comment type="caution">
    <text evidence="2">The sequence shown here is derived from an EMBL/GenBank/DDBJ whole genome shotgun (WGS) entry which is preliminary data.</text>
</comment>
<sequence length="138" mass="14767">MKPLYQRLLFVLLSTAALWLALRVKEAWQHRDDVNFSTADAGGSDITTIINIVKALMEVYAAIPDDYKGCVLSSAGAGVAAWGISRAVRPDEGNRNRCVAVGTAVFGVTTALSVAAVNYHSLPSALMTALWSKADLRT</sequence>
<dbReference type="GeneID" id="63836972"/>
<dbReference type="EMBL" id="MU032351">
    <property type="protein sequence ID" value="KAF3761825.1"/>
    <property type="molecule type" value="Genomic_DNA"/>
</dbReference>
<organism evidence="2 3">
    <name type="scientific">Cryphonectria parasitica (strain ATCC 38755 / EP155)</name>
    <dbReference type="NCBI Taxonomy" id="660469"/>
    <lineage>
        <taxon>Eukaryota</taxon>
        <taxon>Fungi</taxon>
        <taxon>Dikarya</taxon>
        <taxon>Ascomycota</taxon>
        <taxon>Pezizomycotina</taxon>
        <taxon>Sordariomycetes</taxon>
        <taxon>Sordariomycetidae</taxon>
        <taxon>Diaporthales</taxon>
        <taxon>Cryphonectriaceae</taxon>
        <taxon>Cryphonectria-Endothia species complex</taxon>
        <taxon>Cryphonectria</taxon>
    </lineage>
</organism>
<accession>A0A9P5CLH2</accession>
<reference evidence="2" key="1">
    <citation type="journal article" date="2020" name="Phytopathology">
        <title>Genome sequence of the chestnut blight fungus Cryphonectria parasitica EP155: A fundamental resource for an archetypical invasive plant pathogen.</title>
        <authorList>
            <person name="Crouch J.A."/>
            <person name="Dawe A."/>
            <person name="Aerts A."/>
            <person name="Barry K."/>
            <person name="Churchill A.C.L."/>
            <person name="Grimwood J."/>
            <person name="Hillman B."/>
            <person name="Milgroom M.G."/>
            <person name="Pangilinan J."/>
            <person name="Smith M."/>
            <person name="Salamov A."/>
            <person name="Schmutz J."/>
            <person name="Yadav J."/>
            <person name="Grigoriev I.V."/>
            <person name="Nuss D."/>
        </authorList>
    </citation>
    <scope>NUCLEOTIDE SEQUENCE</scope>
    <source>
        <strain evidence="2">EP155</strain>
    </source>
</reference>
<feature type="chain" id="PRO_5040229196" evidence="1">
    <location>
        <begin position="30"/>
        <end position="138"/>
    </location>
</feature>
<feature type="signal peptide" evidence="1">
    <location>
        <begin position="1"/>
        <end position="29"/>
    </location>
</feature>
<evidence type="ECO:0000256" key="1">
    <source>
        <dbReference type="SAM" id="SignalP"/>
    </source>
</evidence>
<dbReference type="Proteomes" id="UP000803844">
    <property type="component" value="Unassembled WGS sequence"/>
</dbReference>
<keyword evidence="1" id="KW-0732">Signal</keyword>
<dbReference type="AlphaFoldDB" id="A0A9P5CLH2"/>
<evidence type="ECO:0000313" key="3">
    <source>
        <dbReference type="Proteomes" id="UP000803844"/>
    </source>
</evidence>
<name>A0A9P5CLH2_CRYP1</name>